<dbReference type="InterPro" id="IPR046667">
    <property type="entry name" value="DUF6537"/>
</dbReference>
<feature type="compositionally biased region" description="Low complexity" evidence="2">
    <location>
        <begin position="237"/>
        <end position="258"/>
    </location>
</feature>
<dbReference type="NCBIfam" id="NF006179">
    <property type="entry name" value="PRK08312.1"/>
    <property type="match status" value="1"/>
</dbReference>
<dbReference type="Proteomes" id="UP000630142">
    <property type="component" value="Unassembled WGS sequence"/>
</dbReference>
<accession>A0A8J3DY47</accession>
<dbReference type="Gene3D" id="3.40.920.10">
    <property type="entry name" value="Pyruvate-ferredoxin oxidoreductase, PFOR, domain III"/>
    <property type="match status" value="1"/>
</dbReference>
<dbReference type="Pfam" id="PF20169">
    <property type="entry name" value="DUF6537"/>
    <property type="match status" value="1"/>
</dbReference>
<dbReference type="RefSeq" id="WP_189507705.1">
    <property type="nucleotide sequence ID" value="NZ_BMZQ01000009.1"/>
</dbReference>
<dbReference type="EMBL" id="BMZQ01000009">
    <property type="protein sequence ID" value="GHD24687.1"/>
    <property type="molecule type" value="Genomic_DNA"/>
</dbReference>
<feature type="domain" description="DUF6537" evidence="4">
    <location>
        <begin position="286"/>
        <end position="500"/>
    </location>
</feature>
<dbReference type="Pfam" id="PF01558">
    <property type="entry name" value="POR"/>
    <property type="match status" value="1"/>
</dbReference>
<dbReference type="PANTHER" id="PTHR43854">
    <property type="entry name" value="INDOLEPYRUVATE OXIDOREDUCTASE SUBUNIT IORB"/>
    <property type="match status" value="1"/>
</dbReference>
<feature type="region of interest" description="Disordered" evidence="2">
    <location>
        <begin position="230"/>
        <end position="261"/>
    </location>
</feature>
<keyword evidence="1" id="KW-0560">Oxidoreductase</keyword>
<feature type="domain" description="Pyruvate/ketoisovalerate oxidoreductase catalytic" evidence="3">
    <location>
        <begin position="29"/>
        <end position="215"/>
    </location>
</feature>
<dbReference type="GO" id="GO:0016903">
    <property type="term" value="F:oxidoreductase activity, acting on the aldehyde or oxo group of donors"/>
    <property type="evidence" value="ECO:0007669"/>
    <property type="project" value="InterPro"/>
</dbReference>
<dbReference type="InterPro" id="IPR052198">
    <property type="entry name" value="IorB_Oxidoreductase"/>
</dbReference>
<protein>
    <submittedName>
        <fullName evidence="5">Indolepyruvate oxidoreductase</fullName>
    </submittedName>
</protein>
<dbReference type="PANTHER" id="PTHR43854:SF1">
    <property type="entry name" value="INDOLEPYRUVATE OXIDOREDUCTASE SUBUNIT IORB"/>
    <property type="match status" value="1"/>
</dbReference>
<dbReference type="InterPro" id="IPR019752">
    <property type="entry name" value="Pyrv/ketoisovalerate_OxRed_cat"/>
</dbReference>
<evidence type="ECO:0000256" key="2">
    <source>
        <dbReference type="SAM" id="MobiDB-lite"/>
    </source>
</evidence>
<proteinExistence type="predicted"/>
<dbReference type="InterPro" id="IPR002869">
    <property type="entry name" value="Pyrv_flavodox_OxRed_cen"/>
</dbReference>
<evidence type="ECO:0000313" key="6">
    <source>
        <dbReference type="Proteomes" id="UP000630142"/>
    </source>
</evidence>
<gene>
    <name evidence="5" type="primary">iorB</name>
    <name evidence="5" type="ORF">GCM10016234_41020</name>
</gene>
<evidence type="ECO:0000313" key="5">
    <source>
        <dbReference type="EMBL" id="GHD24687.1"/>
    </source>
</evidence>
<comment type="caution">
    <text evidence="5">The sequence shown here is derived from an EMBL/GenBank/DDBJ whole genome shotgun (WGS) entry which is preliminary data.</text>
</comment>
<evidence type="ECO:0000256" key="1">
    <source>
        <dbReference type="ARBA" id="ARBA00023002"/>
    </source>
</evidence>
<organism evidence="5 6">
    <name type="scientific">Tianweitania populi</name>
    <dbReference type="NCBI Taxonomy" id="1607949"/>
    <lineage>
        <taxon>Bacteria</taxon>
        <taxon>Pseudomonadati</taxon>
        <taxon>Pseudomonadota</taxon>
        <taxon>Alphaproteobacteria</taxon>
        <taxon>Hyphomicrobiales</taxon>
        <taxon>Phyllobacteriaceae</taxon>
        <taxon>Tianweitania</taxon>
    </lineage>
</organism>
<reference evidence="5" key="1">
    <citation type="journal article" date="2014" name="Int. J. Syst. Evol. Microbiol.">
        <title>Complete genome sequence of Corynebacterium casei LMG S-19264T (=DSM 44701T), isolated from a smear-ripened cheese.</title>
        <authorList>
            <consortium name="US DOE Joint Genome Institute (JGI-PGF)"/>
            <person name="Walter F."/>
            <person name="Albersmeier A."/>
            <person name="Kalinowski J."/>
            <person name="Ruckert C."/>
        </authorList>
    </citation>
    <scope>NUCLEOTIDE SEQUENCE</scope>
    <source>
        <strain evidence="5">KCTC 42249</strain>
    </source>
</reference>
<sequence>MKDDTIRLPLAPAGPATERPISLAIVAMGGQGGGVLTDWIVQLAEAQGWEAQSTSVPGVAQRTGATIYYVEMMPMLDGRKPILAQMPTPGDVDVVIASEFMEAGRSILRGLITPDRTTLIASNHRSLSVTEKIAPGEGIADSSAVSSAIGVVAKREIVFNMDDLAVRNGSVISSAMFGALAASGALPFEREQYLGIIREGGKGVDASIRTFEAAFRRVGSGETAVVPAATDLPSPAPSSAVTAASPPNLGPSAPSASSTPLTFEPDARLKPLLARLSTILPAEAQSMARAGLCKVVDYQDLDYGSEYLDILETIAKEDERASGADHGFAFTVNAAKYLANAMCYDDVIRVADLKTRMQRRDRIEKEIGLRDGQVMATTEFMHPRMEEVNGLLPAGIGRWIEAHPRLYGWLDRRINKGRRIRTYSLPWFLVLYVTGGMRFLRRGSLRHQVEVAHRDAWLATATRMLGRNYQLGVEVLQCQRLIKGYSDTHARGHSKFDKVLATIKLLEARSDAADWARRLRDAAIKDGTQKQLDSTIATVKTFL</sequence>
<reference evidence="5" key="2">
    <citation type="submission" date="2020-09" db="EMBL/GenBank/DDBJ databases">
        <authorList>
            <person name="Sun Q."/>
            <person name="Kim S."/>
        </authorList>
    </citation>
    <scope>NUCLEOTIDE SEQUENCE</scope>
    <source>
        <strain evidence="5">KCTC 42249</strain>
    </source>
</reference>
<dbReference type="AlphaFoldDB" id="A0A8J3DY47"/>
<name>A0A8J3DY47_9HYPH</name>
<evidence type="ECO:0000259" key="4">
    <source>
        <dbReference type="Pfam" id="PF20169"/>
    </source>
</evidence>
<keyword evidence="6" id="KW-1185">Reference proteome</keyword>
<evidence type="ECO:0000259" key="3">
    <source>
        <dbReference type="Pfam" id="PF01558"/>
    </source>
</evidence>